<dbReference type="PROSITE" id="PS50928">
    <property type="entry name" value="ABC_TM1"/>
    <property type="match status" value="1"/>
</dbReference>
<comment type="similarity">
    <text evidence="9">Belongs to the binding-protein-dependent transport system permease family.</text>
</comment>
<dbReference type="PANTHER" id="PTHR43386:SF1">
    <property type="entry name" value="D,D-DIPEPTIDE TRANSPORT SYSTEM PERMEASE PROTEIN DDPC-RELATED"/>
    <property type="match status" value="1"/>
</dbReference>
<keyword evidence="3" id="KW-1003">Cell membrane</keyword>
<organism evidence="11 12">
    <name type="scientific">Tistrella bauzanensis</name>
    <dbReference type="NCBI Taxonomy" id="657419"/>
    <lineage>
        <taxon>Bacteria</taxon>
        <taxon>Pseudomonadati</taxon>
        <taxon>Pseudomonadota</taxon>
        <taxon>Alphaproteobacteria</taxon>
        <taxon>Geminicoccales</taxon>
        <taxon>Geminicoccaceae</taxon>
        <taxon>Tistrella</taxon>
    </lineage>
</organism>
<reference evidence="12" key="1">
    <citation type="journal article" date="2019" name="Int. J. Syst. Evol. Microbiol.">
        <title>The Global Catalogue of Microorganisms (GCM) 10K type strain sequencing project: providing services to taxonomists for standard genome sequencing and annotation.</title>
        <authorList>
            <consortium name="The Broad Institute Genomics Platform"/>
            <consortium name="The Broad Institute Genome Sequencing Center for Infectious Disease"/>
            <person name="Wu L."/>
            <person name="Ma J."/>
        </authorList>
    </citation>
    <scope>NUCLEOTIDE SEQUENCE [LARGE SCALE GENOMIC DNA]</scope>
    <source>
        <strain evidence="12">CGMCC 1.10188</strain>
    </source>
</reference>
<dbReference type="CDD" id="cd06261">
    <property type="entry name" value="TM_PBP2"/>
    <property type="match status" value="1"/>
</dbReference>
<comment type="caution">
    <text evidence="11">The sequence shown here is derived from an EMBL/GenBank/DDBJ whole genome shotgun (WGS) entry which is preliminary data.</text>
</comment>
<evidence type="ECO:0000256" key="7">
    <source>
        <dbReference type="ARBA" id="ARBA00022989"/>
    </source>
</evidence>
<keyword evidence="8 9" id="KW-0472">Membrane</keyword>
<dbReference type="InterPro" id="IPR000515">
    <property type="entry name" value="MetI-like"/>
</dbReference>
<dbReference type="InterPro" id="IPR025966">
    <property type="entry name" value="OppC_N"/>
</dbReference>
<feature type="transmembrane region" description="Helical" evidence="9">
    <location>
        <begin position="239"/>
        <end position="258"/>
    </location>
</feature>
<comment type="subcellular location">
    <subcellularLocation>
        <location evidence="1 9">Cell membrane</location>
        <topology evidence="1 9">Multi-pass membrane protein</topology>
    </subcellularLocation>
</comment>
<feature type="transmembrane region" description="Helical" evidence="9">
    <location>
        <begin position="112"/>
        <end position="139"/>
    </location>
</feature>
<feature type="transmembrane region" description="Helical" evidence="9">
    <location>
        <begin position="159"/>
        <end position="183"/>
    </location>
</feature>
<dbReference type="Gene3D" id="1.10.3720.10">
    <property type="entry name" value="MetI-like"/>
    <property type="match status" value="1"/>
</dbReference>
<dbReference type="InterPro" id="IPR050366">
    <property type="entry name" value="BP-dependent_transpt_permease"/>
</dbReference>
<sequence length="316" mass="32802">MTPGEMASGGRLSVIGRMARHAARTPRSRAEARRLAMFGLLARALGNPATVVGALIVALLLVMAAAAPVIATTDPLTQDLTARLLPPDATHWLGTDHLGRDIFARVVHGARLTLAVVLSVAVLVGPVGLAIGIAAGYFGGWIDTVLMGLTDIVMAFPRLVLALALAAVLGPGIENAIAAIAVTGWPPYARLARAEARLVRGRDFVQAARLAGASDLRILASHVAPLCLSSVIVRLTLDMAGVILIFAGLGFLGLGVQAPAPEWGAMVATGRDYIIDQWWVATLPGVAIFIVSMGFNLLGDGLRDVLDPRGRTGSGS</sequence>
<dbReference type="Pfam" id="PF00528">
    <property type="entry name" value="BPD_transp_1"/>
    <property type="match status" value="1"/>
</dbReference>
<keyword evidence="2 9" id="KW-0813">Transport</keyword>
<evidence type="ECO:0000256" key="2">
    <source>
        <dbReference type="ARBA" id="ARBA00022448"/>
    </source>
</evidence>
<dbReference type="Proteomes" id="UP000603352">
    <property type="component" value="Unassembled WGS sequence"/>
</dbReference>
<dbReference type="InterPro" id="IPR035906">
    <property type="entry name" value="MetI-like_sf"/>
</dbReference>
<keyword evidence="12" id="KW-1185">Reference proteome</keyword>
<evidence type="ECO:0000256" key="9">
    <source>
        <dbReference type="RuleBase" id="RU363032"/>
    </source>
</evidence>
<dbReference type="EMBL" id="BMDZ01000028">
    <property type="protein sequence ID" value="GGB42964.1"/>
    <property type="molecule type" value="Genomic_DNA"/>
</dbReference>
<feature type="domain" description="ABC transmembrane type-1" evidence="10">
    <location>
        <begin position="110"/>
        <end position="299"/>
    </location>
</feature>
<evidence type="ECO:0000313" key="11">
    <source>
        <dbReference type="EMBL" id="GGB42964.1"/>
    </source>
</evidence>
<name>A0ABQ1IKT3_9PROT</name>
<dbReference type="Pfam" id="PF12911">
    <property type="entry name" value="OppC_N"/>
    <property type="match status" value="1"/>
</dbReference>
<dbReference type="PANTHER" id="PTHR43386">
    <property type="entry name" value="OLIGOPEPTIDE TRANSPORT SYSTEM PERMEASE PROTEIN APPC"/>
    <property type="match status" value="1"/>
</dbReference>
<feature type="transmembrane region" description="Helical" evidence="9">
    <location>
        <begin position="49"/>
        <end position="71"/>
    </location>
</feature>
<keyword evidence="4 9" id="KW-0812">Transmembrane</keyword>
<keyword evidence="5" id="KW-0571">Peptide transport</keyword>
<evidence type="ECO:0000256" key="1">
    <source>
        <dbReference type="ARBA" id="ARBA00004651"/>
    </source>
</evidence>
<evidence type="ECO:0000313" key="12">
    <source>
        <dbReference type="Proteomes" id="UP000603352"/>
    </source>
</evidence>
<evidence type="ECO:0000256" key="5">
    <source>
        <dbReference type="ARBA" id="ARBA00022856"/>
    </source>
</evidence>
<gene>
    <name evidence="11" type="ORF">GCM10011505_25410</name>
</gene>
<evidence type="ECO:0000256" key="3">
    <source>
        <dbReference type="ARBA" id="ARBA00022475"/>
    </source>
</evidence>
<dbReference type="SUPFAM" id="SSF161098">
    <property type="entry name" value="MetI-like"/>
    <property type="match status" value="1"/>
</dbReference>
<evidence type="ECO:0000256" key="8">
    <source>
        <dbReference type="ARBA" id="ARBA00023136"/>
    </source>
</evidence>
<proteinExistence type="inferred from homology"/>
<feature type="transmembrane region" description="Helical" evidence="9">
    <location>
        <begin position="278"/>
        <end position="299"/>
    </location>
</feature>
<evidence type="ECO:0000256" key="6">
    <source>
        <dbReference type="ARBA" id="ARBA00022927"/>
    </source>
</evidence>
<protein>
    <submittedName>
        <fullName evidence="11">Cytochrome c550</fullName>
    </submittedName>
</protein>
<accession>A0ABQ1IKT3</accession>
<evidence type="ECO:0000259" key="10">
    <source>
        <dbReference type="PROSITE" id="PS50928"/>
    </source>
</evidence>
<keyword evidence="6" id="KW-0653">Protein transport</keyword>
<keyword evidence="7 9" id="KW-1133">Transmembrane helix</keyword>
<evidence type="ECO:0000256" key="4">
    <source>
        <dbReference type="ARBA" id="ARBA00022692"/>
    </source>
</evidence>